<name>A0ABD5V5M0_9EURY</name>
<dbReference type="InterPro" id="IPR006059">
    <property type="entry name" value="SBP"/>
</dbReference>
<dbReference type="EMBL" id="JBHSXQ010000004">
    <property type="protein sequence ID" value="MFC6906613.1"/>
    <property type="molecule type" value="Genomic_DNA"/>
</dbReference>
<dbReference type="Pfam" id="PF01547">
    <property type="entry name" value="SBP_bac_1"/>
    <property type="match status" value="1"/>
</dbReference>
<comment type="caution">
    <text evidence="2">The sequence shown here is derived from an EMBL/GenBank/DDBJ whole genome shotgun (WGS) entry which is preliminary data.</text>
</comment>
<proteinExistence type="predicted"/>
<dbReference type="RefSeq" id="WP_340605183.1">
    <property type="nucleotide sequence ID" value="NZ_JBBMXV010000004.1"/>
</dbReference>
<evidence type="ECO:0000313" key="2">
    <source>
        <dbReference type="EMBL" id="MFC6906613.1"/>
    </source>
</evidence>
<dbReference type="Gene3D" id="3.40.190.10">
    <property type="entry name" value="Periplasmic binding protein-like II"/>
    <property type="match status" value="1"/>
</dbReference>
<feature type="compositionally biased region" description="Acidic residues" evidence="1">
    <location>
        <begin position="490"/>
        <end position="504"/>
    </location>
</feature>
<reference evidence="2 3" key="1">
    <citation type="journal article" date="2019" name="Int. J. Syst. Evol. Microbiol.">
        <title>The Global Catalogue of Microorganisms (GCM) 10K type strain sequencing project: providing services to taxonomists for standard genome sequencing and annotation.</title>
        <authorList>
            <consortium name="The Broad Institute Genomics Platform"/>
            <consortium name="The Broad Institute Genome Sequencing Center for Infectious Disease"/>
            <person name="Wu L."/>
            <person name="Ma J."/>
        </authorList>
    </citation>
    <scope>NUCLEOTIDE SEQUENCE [LARGE SCALE GENOMIC DNA]</scope>
    <source>
        <strain evidence="2 3">CGMCC 1.3240</strain>
    </source>
</reference>
<organism evidence="2 3">
    <name type="scientific">Halalkalicoccus tibetensis</name>
    <dbReference type="NCBI Taxonomy" id="175632"/>
    <lineage>
        <taxon>Archaea</taxon>
        <taxon>Methanobacteriati</taxon>
        <taxon>Methanobacteriota</taxon>
        <taxon>Stenosarchaea group</taxon>
        <taxon>Halobacteria</taxon>
        <taxon>Halobacteriales</taxon>
        <taxon>Halococcaceae</taxon>
        <taxon>Halalkalicoccus</taxon>
    </lineage>
</organism>
<accession>A0ABD5V5M0</accession>
<dbReference type="PANTHER" id="PTHR43649:SF30">
    <property type="entry name" value="ABC TRANSPORTER SUBSTRATE-BINDING PROTEIN"/>
    <property type="match status" value="1"/>
</dbReference>
<feature type="region of interest" description="Disordered" evidence="1">
    <location>
        <begin position="490"/>
        <end position="522"/>
    </location>
</feature>
<evidence type="ECO:0000313" key="3">
    <source>
        <dbReference type="Proteomes" id="UP001596312"/>
    </source>
</evidence>
<dbReference type="PANTHER" id="PTHR43649">
    <property type="entry name" value="ARABINOSE-BINDING PROTEIN-RELATED"/>
    <property type="match status" value="1"/>
</dbReference>
<dbReference type="Proteomes" id="UP001596312">
    <property type="component" value="Unassembled WGS sequence"/>
</dbReference>
<sequence length="522" mass="57438">MTHRDTERGGTTAEDGHDEDPASSGSEPDPDDYSRRGFMETAGTMAAAGASAGLAGCIGGDDSQGTGEGDFVWWTMRGYIPEETQAIQETAEGFEDWADEEVNVTTNVVTWDQVFEEWTAALQGQSAPNVSEMANEHAVDYGASGVVRPNTELFEQYDDWYEVPSYWGDYEDEVWGFPWFIEVRSFYTNMAILEEAGHDSPPETWEELIEMGTDVQSETDSAGFVSGGAQDTGTGQVIYGLTAQSGGDFYGYDEDADEWTVEMDSPESLFSHLWMASLQEEWGIVPGGWAGTDSTDAEQLYREGNAAFMINSGDAANEMVNQEEETVETTELSLIPEGPMGTNTAFMGGSCLSAFESDYTQHDVDDDISMSFIEYMTEPETMEEYFTEATPNFLPVREAQEEIPPFTENETEIPDEWIASRLEQAEDVARYGVTGSERNAPFLGDIEGATDAYSVAISGILGAEQDPQETLLSLANDMRETISGDVDYELEQSTDPPELDDAPEELQPWIEGDGDTPQIWTP</sequence>
<dbReference type="InterPro" id="IPR050490">
    <property type="entry name" value="Bact_solute-bd_prot1"/>
</dbReference>
<feature type="region of interest" description="Disordered" evidence="1">
    <location>
        <begin position="1"/>
        <end position="37"/>
    </location>
</feature>
<gene>
    <name evidence="2" type="ORF">ACFQGH_15565</name>
</gene>
<keyword evidence="3" id="KW-1185">Reference proteome</keyword>
<dbReference type="AlphaFoldDB" id="A0ABD5V5M0"/>
<evidence type="ECO:0000256" key="1">
    <source>
        <dbReference type="SAM" id="MobiDB-lite"/>
    </source>
</evidence>
<protein>
    <submittedName>
        <fullName evidence="2">Extracellular solute-binding protein</fullName>
    </submittedName>
</protein>
<dbReference type="SUPFAM" id="SSF53850">
    <property type="entry name" value="Periplasmic binding protein-like II"/>
    <property type="match status" value="1"/>
</dbReference>